<dbReference type="EMBL" id="JBHUDZ010000016">
    <property type="protein sequence ID" value="MFD1604777.1"/>
    <property type="molecule type" value="Genomic_DNA"/>
</dbReference>
<gene>
    <name evidence="1" type="ORF">ACFSC2_18715</name>
</gene>
<organism evidence="1 2">
    <name type="scientific">Flavobacterium artemisiae</name>
    <dbReference type="NCBI Taxonomy" id="2126556"/>
    <lineage>
        <taxon>Bacteria</taxon>
        <taxon>Pseudomonadati</taxon>
        <taxon>Bacteroidota</taxon>
        <taxon>Flavobacteriia</taxon>
        <taxon>Flavobacteriales</taxon>
        <taxon>Flavobacteriaceae</taxon>
        <taxon>Flavobacterium</taxon>
    </lineage>
</organism>
<proteinExistence type="predicted"/>
<dbReference type="Proteomes" id="UP001597138">
    <property type="component" value="Unassembled WGS sequence"/>
</dbReference>
<dbReference type="RefSeq" id="WP_379815866.1">
    <property type="nucleotide sequence ID" value="NZ_JBHUDZ010000016.1"/>
</dbReference>
<accession>A0ABW4HI56</accession>
<protein>
    <submittedName>
        <fullName evidence="1">Uncharacterized protein</fullName>
    </submittedName>
</protein>
<keyword evidence="2" id="KW-1185">Reference proteome</keyword>
<name>A0ABW4HI56_9FLAO</name>
<evidence type="ECO:0000313" key="1">
    <source>
        <dbReference type="EMBL" id="MFD1604777.1"/>
    </source>
</evidence>
<evidence type="ECO:0000313" key="2">
    <source>
        <dbReference type="Proteomes" id="UP001597138"/>
    </source>
</evidence>
<sequence length="943" mass="111083">MRLPENYFTDSKIKSLSSRLETVAKDPHCSRIYVGSSVKSENLKFNLTSLLSNIILKVQLSKREKKDFMQIIELYNSENKTEVQYQDFTAINWIVEVNQEIVIPELLRTSIFRKSYTKEEGKTTTTSPDLQHFISILELYHERFYKERKLLISTKELNEILKKAHESINMQFLLEKGIIARTEDPKSYQWKDSNQYVRHLGTEIGATLWAEFGGEAAEYESFRQYYTLIRSVGIWPTDLKNFLTRNSCSNLVKLAVKYLYDQQDLAQSASEFRKIWLNASDYYDRGITAEIPSIEFNYSDTFTFINSVKWAERQFPDIFDYQSSRNYFLLLVNVIIENEPDHPRPHQSILKLLEELNFPIVVWNIYERIPKHYPELIPSLLRDTNLVPLAFRLIDKITINENYQSEDSDEQKYRLNSEEINAYWMEMFAIFLDKAEAINYEKEKMGIVLSRILGDLALKIFTSEGQTRNNWRDHLKYRKRYDTVIKKLSVLRLSNSFSGKDAVNPRIIFHFLPSMTKYVMEQLSINEVPNNGYLRIKSSWTDLGIEILKLLNLRTSEAEVGKELSRVLQDSGSSLTLALRDYLVYYYTVKEFDTKNFYGQEAARWNASRTDREFGIEIIDWGYLITCMESESILEGINDTIIGSLNFLKKGDKYDKQNIEQATKLKLYTKSLLLAFLAISEKKNEYEIYGLPALSALQKLEKWIMQYALRYSVQDISNSRTDIFNELYNSFGYHQYHTHLSDLLYRSVPYFKTDTQEKFVADYVTQNNDISRLLAALNLIDQKNLQDIISERINQIDVAQYISSKFMITDLEYALREAIVSDNHWQLAEQFLLKIQNHYNKLKDTYQKAEDFLFEINLLLAFRQNNFDKLKSMLVPEKKYRIEGENKKGRDLKSYFIALFYIYNDKTYDKAIRLLHKLQADDPKNIRYAFQLYRAQTLKAIDS</sequence>
<comment type="caution">
    <text evidence="1">The sequence shown here is derived from an EMBL/GenBank/DDBJ whole genome shotgun (WGS) entry which is preliminary data.</text>
</comment>
<reference evidence="2" key="1">
    <citation type="journal article" date="2019" name="Int. J. Syst. Evol. Microbiol.">
        <title>The Global Catalogue of Microorganisms (GCM) 10K type strain sequencing project: providing services to taxonomists for standard genome sequencing and annotation.</title>
        <authorList>
            <consortium name="The Broad Institute Genomics Platform"/>
            <consortium name="The Broad Institute Genome Sequencing Center for Infectious Disease"/>
            <person name="Wu L."/>
            <person name="Ma J."/>
        </authorList>
    </citation>
    <scope>NUCLEOTIDE SEQUENCE [LARGE SCALE GENOMIC DNA]</scope>
    <source>
        <strain evidence="2">CCUG 70865</strain>
    </source>
</reference>